<dbReference type="EMBL" id="PVEM01000014">
    <property type="protein sequence ID" value="PTD03467.1"/>
    <property type="molecule type" value="Genomic_DNA"/>
</dbReference>
<dbReference type="Gene3D" id="3.30.420.40">
    <property type="match status" value="2"/>
</dbReference>
<comment type="caution">
    <text evidence="6">The sequence shown here is derived from an EMBL/GenBank/DDBJ whole genome shotgun (WGS) entry which is preliminary data.</text>
</comment>
<evidence type="ECO:0000256" key="5">
    <source>
        <dbReference type="SAM" id="MobiDB-lite"/>
    </source>
</evidence>
<evidence type="ECO:0000256" key="3">
    <source>
        <dbReference type="ARBA" id="ARBA00022840"/>
    </source>
</evidence>
<proteinExistence type="inferred from homology"/>
<dbReference type="Gene3D" id="3.90.640.10">
    <property type="entry name" value="Actin, Chain A, domain 4"/>
    <property type="match status" value="1"/>
</dbReference>
<reference evidence="6 7" key="1">
    <citation type="submission" date="2018-02" db="EMBL/GenBank/DDBJ databases">
        <title>Fusarium culmorum secondary metabolites in fungal-bacterial-plant interactions.</title>
        <authorList>
            <person name="Schmidt R."/>
        </authorList>
    </citation>
    <scope>NUCLEOTIDE SEQUENCE [LARGE SCALE GENOMIC DNA]</scope>
    <source>
        <strain evidence="6 7">PV</strain>
    </source>
</reference>
<gene>
    <name evidence="6" type="ORF">FCULG_00012799</name>
</gene>
<dbReference type="FunFam" id="3.30.420.40:FF:000028">
    <property type="entry name" value="heat shock 70 kDa protein-like"/>
    <property type="match status" value="1"/>
</dbReference>
<dbReference type="AlphaFoldDB" id="A0A2T4GIR4"/>
<dbReference type="InterPro" id="IPR013126">
    <property type="entry name" value="Hsp_70_fam"/>
</dbReference>
<name>A0A2T4GIR4_FUSCU</name>
<dbReference type="Pfam" id="PF00012">
    <property type="entry name" value="HSP70"/>
    <property type="match status" value="1"/>
</dbReference>
<dbReference type="SUPFAM" id="SSF53067">
    <property type="entry name" value="Actin-like ATPase domain"/>
    <property type="match status" value="2"/>
</dbReference>
<sequence>MEQQSGSPVASMSEAERGRAIGIDLGTSNSCAFVEGVAVSTGYNQTVSQSIVRVEENGLWTVPGRGHSCDRWSYDLRFSKRFIGRTIMDGSLETDAQTVQHVVMSGEEALYEIAGKHIKPIEVSAFLLANMRQLATNQFGVPFDDAIISVPAYFNLAQKAATRTAAEIADFKKITIIEEPVAAAIDYADRHPTNDGFYLLVVDIGAGTTDLALVYVENNSFVVKATEGRNDMAGSYLTRRVMAAAVEKWKKQGGCEEDLDEEKLERECEIQKEAMSSPTLEQISIPMCLKDDRAKPKRILLTRAEFDIACEPLWKVVREKINKIFEDSGQSWSSLRAIVLTGGSCALPRIRQICEEECPNADYSTEDPERRVGRGLGAVTKKPDLDVVPVLPRSVGIESVRDEDSNDVETNVILVRNKPIPANFTKCFYTKKGQRVVEIALSEGEQNDASQNTVLGTTLINVPKPYDSGRAIEVNIEVERADEITVKAHLKNGGKRKKGAKKRSRTNPLVVRTEERLSRTEIDVLRERTQQRLSGKSEYIADEETDANHPMIVEREHQTESTEDSGISKERANNTGDGLGTGAEPSKATDGGTESELVTRSAETKNPGMDEEHESDGEDADGEKEAPHSLNGEVRESGVLDNDANKNGQVSAGTAEEENIEDQGGDAEGEPVDVYEDIGPPEPNEQGDPNADKSARAEQRSGEQDTERGDKGTEQDEEAHRQSTGSDEGREKTMAGGLANGTGNLTQPKGAKRRNSVTTADSSSKRRKDVTAN</sequence>
<protein>
    <submittedName>
        <fullName evidence="6">Chaperone protein DnaK</fullName>
    </submittedName>
</protein>
<feature type="compositionally biased region" description="Basic and acidic residues" evidence="5">
    <location>
        <begin position="552"/>
        <end position="572"/>
    </location>
</feature>
<feature type="region of interest" description="Disordered" evidence="5">
    <location>
        <begin position="528"/>
        <end position="773"/>
    </location>
</feature>
<keyword evidence="3 4" id="KW-0067">ATP-binding</keyword>
<dbReference type="InterPro" id="IPR018181">
    <property type="entry name" value="Heat_shock_70_CS"/>
</dbReference>
<dbReference type="InterPro" id="IPR043129">
    <property type="entry name" value="ATPase_NBD"/>
</dbReference>
<comment type="similarity">
    <text evidence="1 4">Belongs to the heat shock protein 70 family.</text>
</comment>
<keyword evidence="7" id="KW-1185">Reference proteome</keyword>
<evidence type="ECO:0000313" key="7">
    <source>
        <dbReference type="Proteomes" id="UP000241587"/>
    </source>
</evidence>
<dbReference type="PROSITE" id="PS00297">
    <property type="entry name" value="HSP70_1"/>
    <property type="match status" value="1"/>
</dbReference>
<organism evidence="6 7">
    <name type="scientific">Fusarium culmorum</name>
    <dbReference type="NCBI Taxonomy" id="5516"/>
    <lineage>
        <taxon>Eukaryota</taxon>
        <taxon>Fungi</taxon>
        <taxon>Dikarya</taxon>
        <taxon>Ascomycota</taxon>
        <taxon>Pezizomycotina</taxon>
        <taxon>Sordariomycetes</taxon>
        <taxon>Hypocreomycetidae</taxon>
        <taxon>Hypocreales</taxon>
        <taxon>Nectriaceae</taxon>
        <taxon>Fusarium</taxon>
    </lineage>
</organism>
<dbReference type="OrthoDB" id="5106638at2759"/>
<feature type="compositionally biased region" description="Basic and acidic residues" evidence="5">
    <location>
        <begin position="690"/>
        <end position="733"/>
    </location>
</feature>
<dbReference type="GO" id="GO:0140662">
    <property type="term" value="F:ATP-dependent protein folding chaperone"/>
    <property type="evidence" value="ECO:0007669"/>
    <property type="project" value="InterPro"/>
</dbReference>
<feature type="compositionally biased region" description="Basic and acidic residues" evidence="5">
    <location>
        <begin position="623"/>
        <end position="638"/>
    </location>
</feature>
<accession>A0A2T4GIR4</accession>
<evidence type="ECO:0000313" key="6">
    <source>
        <dbReference type="EMBL" id="PTD03467.1"/>
    </source>
</evidence>
<dbReference type="InterPro" id="IPR029047">
    <property type="entry name" value="HSP70_peptide-bd_sf"/>
</dbReference>
<dbReference type="OMA" id="MIVEREH"/>
<dbReference type="PRINTS" id="PR00301">
    <property type="entry name" value="HEATSHOCK70"/>
</dbReference>
<evidence type="ECO:0000256" key="2">
    <source>
        <dbReference type="ARBA" id="ARBA00022741"/>
    </source>
</evidence>
<keyword evidence="2 4" id="KW-0547">Nucleotide-binding</keyword>
<dbReference type="PANTHER" id="PTHR19375">
    <property type="entry name" value="HEAT SHOCK PROTEIN 70KDA"/>
    <property type="match status" value="1"/>
</dbReference>
<evidence type="ECO:0000256" key="1">
    <source>
        <dbReference type="ARBA" id="ARBA00007381"/>
    </source>
</evidence>
<dbReference type="SUPFAM" id="SSF100920">
    <property type="entry name" value="Heat shock protein 70kD (HSP70), peptide-binding domain"/>
    <property type="match status" value="1"/>
</dbReference>
<feature type="compositionally biased region" description="Acidic residues" evidence="5">
    <location>
        <begin position="655"/>
        <end position="676"/>
    </location>
</feature>
<dbReference type="Proteomes" id="UP000241587">
    <property type="component" value="Unassembled WGS sequence"/>
</dbReference>
<evidence type="ECO:0000256" key="4">
    <source>
        <dbReference type="RuleBase" id="RU003322"/>
    </source>
</evidence>
<dbReference type="GO" id="GO:0005524">
    <property type="term" value="F:ATP binding"/>
    <property type="evidence" value="ECO:0007669"/>
    <property type="project" value="UniProtKB-KW"/>
</dbReference>
<feature type="compositionally biased region" description="Acidic residues" evidence="5">
    <location>
        <begin position="609"/>
        <end position="622"/>
    </location>
</feature>
<dbReference type="Gene3D" id="2.60.34.10">
    <property type="entry name" value="Substrate Binding Domain Of DNAk, Chain A, domain 1"/>
    <property type="match status" value="1"/>
</dbReference>